<evidence type="ECO:0000313" key="3">
    <source>
        <dbReference type="Proteomes" id="UP001322744"/>
    </source>
</evidence>
<keyword evidence="3" id="KW-1185">Reference proteome</keyword>
<name>A0ABZ0TY20_9FIRM</name>
<dbReference type="Proteomes" id="UP001322744">
    <property type="component" value="Chromosome"/>
</dbReference>
<dbReference type="InterPro" id="IPR041459">
    <property type="entry name" value="MPTase-PolyVal"/>
</dbReference>
<proteinExistence type="predicted"/>
<evidence type="ECO:0000259" key="1">
    <source>
        <dbReference type="Pfam" id="PF18818"/>
    </source>
</evidence>
<feature type="domain" description="Polyvalent protein metallopeptidase" evidence="1">
    <location>
        <begin position="67"/>
        <end position="185"/>
    </location>
</feature>
<organism evidence="2 3">
    <name type="scientific">Anaerocellum danielii</name>
    <dbReference type="NCBI Taxonomy" id="1387557"/>
    <lineage>
        <taxon>Bacteria</taxon>
        <taxon>Bacillati</taxon>
        <taxon>Bacillota</taxon>
        <taxon>Bacillota incertae sedis</taxon>
        <taxon>Caldicellulosiruptorales</taxon>
        <taxon>Caldicellulosiruptoraceae</taxon>
        <taxon>Anaerocellum</taxon>
    </lineage>
</organism>
<protein>
    <submittedName>
        <fullName evidence="2">Zincin-like metallopeptidase domain-containing protein</fullName>
    </submittedName>
</protein>
<reference evidence="2 3" key="1">
    <citation type="submission" date="2023-12" db="EMBL/GenBank/DDBJ databases">
        <authorList>
            <person name="Manesh M.J.H."/>
            <person name="Bing R.G."/>
            <person name="Willard D.J."/>
            <person name="Kelly R.M."/>
        </authorList>
    </citation>
    <scope>NUCLEOTIDE SEQUENCE [LARGE SCALE GENOMIC DNA]</scope>
    <source>
        <strain evidence="2 3">DSM 8977</strain>
    </source>
</reference>
<sequence length="214" mass="25088">MATKEEVKKVYLLKYYYVFNVNDIEGLPQKKGKEQDIPQDMPVVKEVDYKNKVKHALEFVKQWNNIVPIKHGNYNPCYSPINDTIYMPYFSHFEDKNKIEEYFSTLFHEIVHSTGHQSRLDRIKHNKIGDWHYSLEELTAEIGSSMLMNMYGLDIPEVFQNNVAYINFWLQQLNNDKTLIIKAAGRAETAVEYVLQKTKFGENEVEKPKEVATA</sequence>
<dbReference type="EMBL" id="CP139957">
    <property type="protein sequence ID" value="WPX08119.1"/>
    <property type="molecule type" value="Genomic_DNA"/>
</dbReference>
<evidence type="ECO:0000313" key="2">
    <source>
        <dbReference type="EMBL" id="WPX08119.1"/>
    </source>
</evidence>
<accession>A0ABZ0TY20</accession>
<gene>
    <name evidence="2" type="ORF">SOJ16_001983</name>
</gene>
<dbReference type="RefSeq" id="WP_322141188.1">
    <property type="nucleotide sequence ID" value="NZ_CP139957.1"/>
</dbReference>
<dbReference type="Pfam" id="PF18818">
    <property type="entry name" value="MPTase-PolyVal"/>
    <property type="match status" value="1"/>
</dbReference>